<gene>
    <name evidence="8" type="ORF">A3Q56_04956</name>
</gene>
<dbReference type="PROSITE" id="PS00141">
    <property type="entry name" value="ASP_PROTEASE"/>
    <property type="match status" value="1"/>
</dbReference>
<protein>
    <recommendedName>
        <fullName evidence="7">Peptidase A1 domain-containing protein</fullName>
    </recommendedName>
</protein>
<comment type="caution">
    <text evidence="8">The sequence shown here is derived from an EMBL/GenBank/DDBJ whole genome shotgun (WGS) entry which is preliminary data.</text>
</comment>
<evidence type="ECO:0000256" key="2">
    <source>
        <dbReference type="ARBA" id="ARBA00022670"/>
    </source>
</evidence>
<dbReference type="InterPro" id="IPR033121">
    <property type="entry name" value="PEPTIDASE_A1"/>
</dbReference>
<dbReference type="Proteomes" id="UP000078046">
    <property type="component" value="Unassembled WGS sequence"/>
</dbReference>
<dbReference type="PROSITE" id="PS51767">
    <property type="entry name" value="PEPTIDASE_A1"/>
    <property type="match status" value="1"/>
</dbReference>
<keyword evidence="9" id="KW-1185">Reference proteome</keyword>
<dbReference type="Pfam" id="PF00026">
    <property type="entry name" value="Asp"/>
    <property type="match status" value="1"/>
</dbReference>
<dbReference type="GO" id="GO:0006508">
    <property type="term" value="P:proteolysis"/>
    <property type="evidence" value="ECO:0007669"/>
    <property type="project" value="UniProtKB-KW"/>
</dbReference>
<dbReference type="OrthoDB" id="771136at2759"/>
<dbReference type="PANTHER" id="PTHR47966">
    <property type="entry name" value="BETA-SITE APP-CLEAVING ENZYME, ISOFORM A-RELATED"/>
    <property type="match status" value="1"/>
</dbReference>
<dbReference type="CDD" id="cd05471">
    <property type="entry name" value="pepsin_like"/>
    <property type="match status" value="1"/>
</dbReference>
<reference evidence="8 9" key="1">
    <citation type="submission" date="2016-04" db="EMBL/GenBank/DDBJ databases">
        <title>The genome of Intoshia linei affirms orthonectids as highly simplified spiralians.</title>
        <authorList>
            <person name="Mikhailov K.V."/>
            <person name="Slusarev G.S."/>
            <person name="Nikitin M.A."/>
            <person name="Logacheva M.D."/>
            <person name="Penin A."/>
            <person name="Aleoshin V."/>
            <person name="Panchin Y.V."/>
        </authorList>
    </citation>
    <scope>NUCLEOTIDE SEQUENCE [LARGE SCALE GENOMIC DNA]</scope>
    <source>
        <strain evidence="8">Intl2013</strain>
        <tissue evidence="8">Whole animal</tissue>
    </source>
</reference>
<dbReference type="PRINTS" id="PR00792">
    <property type="entry name" value="PEPSIN"/>
</dbReference>
<evidence type="ECO:0000256" key="3">
    <source>
        <dbReference type="ARBA" id="ARBA00022750"/>
    </source>
</evidence>
<dbReference type="InterPro" id="IPR001461">
    <property type="entry name" value="Aspartic_peptidase_A1"/>
</dbReference>
<comment type="similarity">
    <text evidence="1 6">Belongs to the peptidase A1 family.</text>
</comment>
<evidence type="ECO:0000256" key="4">
    <source>
        <dbReference type="ARBA" id="ARBA00022801"/>
    </source>
</evidence>
<dbReference type="GO" id="GO:0004190">
    <property type="term" value="F:aspartic-type endopeptidase activity"/>
    <property type="evidence" value="ECO:0007669"/>
    <property type="project" value="UniProtKB-KW"/>
</dbReference>
<dbReference type="FunFam" id="2.40.70.10:FF:000115">
    <property type="entry name" value="Lysosomal aspartic protease"/>
    <property type="match status" value="1"/>
</dbReference>
<evidence type="ECO:0000313" key="9">
    <source>
        <dbReference type="Proteomes" id="UP000078046"/>
    </source>
</evidence>
<sequence length="304" mass="33999">MSKIFKVEIERHKLNKEKLNILRSKPITKYLIEGLENYYDSTYVGKFEIGTPSVTMLLCVDTGSSDVWIPAGGSTYSDGKTVEKTFDTSESATYLDLADTFTLSYGSGDCTGYVGEDVVHMGKVSFPQKMGFATSISAYPFEHSSMNGILGATFKSISNLSTNTFFMNLFNHYKMKKTFSFYLNNTDSEHKSELFLGGINNDIIDGDPIYADITHDQYWMVDLNKVIMKGKIIQTNGSAILDTGTSLIWGPEEIVNKMVAMLGAKKIDQGLHVITAELKNLPELTFVMAKKKFKLRPEDYTITM</sequence>
<feature type="domain" description="Peptidase A1" evidence="7">
    <location>
        <begin position="43"/>
        <end position="304"/>
    </location>
</feature>
<dbReference type="EMBL" id="LWCA01000691">
    <property type="protein sequence ID" value="OAF67327.1"/>
    <property type="molecule type" value="Genomic_DNA"/>
</dbReference>
<feature type="active site" evidence="5">
    <location>
        <position position="242"/>
    </location>
</feature>
<keyword evidence="3 6" id="KW-0064">Aspartyl protease</keyword>
<dbReference type="SUPFAM" id="SSF50630">
    <property type="entry name" value="Acid proteases"/>
    <property type="match status" value="1"/>
</dbReference>
<evidence type="ECO:0000313" key="8">
    <source>
        <dbReference type="EMBL" id="OAF67327.1"/>
    </source>
</evidence>
<organism evidence="8 9">
    <name type="scientific">Intoshia linei</name>
    <dbReference type="NCBI Taxonomy" id="1819745"/>
    <lineage>
        <taxon>Eukaryota</taxon>
        <taxon>Metazoa</taxon>
        <taxon>Spiralia</taxon>
        <taxon>Lophotrochozoa</taxon>
        <taxon>Mesozoa</taxon>
        <taxon>Orthonectida</taxon>
        <taxon>Rhopaluridae</taxon>
        <taxon>Intoshia</taxon>
    </lineage>
</organism>
<evidence type="ECO:0000256" key="5">
    <source>
        <dbReference type="PIRSR" id="PIRSR601461-1"/>
    </source>
</evidence>
<feature type="non-terminal residue" evidence="8">
    <location>
        <position position="304"/>
    </location>
</feature>
<name>A0A177AZ60_9BILA</name>
<dbReference type="InterPro" id="IPR034164">
    <property type="entry name" value="Pepsin-like_dom"/>
</dbReference>
<dbReference type="PANTHER" id="PTHR47966:SF51">
    <property type="entry name" value="BETA-SITE APP-CLEAVING ENZYME, ISOFORM A-RELATED"/>
    <property type="match status" value="1"/>
</dbReference>
<proteinExistence type="inferred from homology"/>
<dbReference type="InterPro" id="IPR001969">
    <property type="entry name" value="Aspartic_peptidase_AS"/>
</dbReference>
<dbReference type="InterPro" id="IPR021109">
    <property type="entry name" value="Peptidase_aspartic_dom_sf"/>
</dbReference>
<accession>A0A177AZ60</accession>
<evidence type="ECO:0000256" key="1">
    <source>
        <dbReference type="ARBA" id="ARBA00007447"/>
    </source>
</evidence>
<dbReference type="AlphaFoldDB" id="A0A177AZ60"/>
<dbReference type="Gene3D" id="2.40.70.10">
    <property type="entry name" value="Acid Proteases"/>
    <property type="match status" value="2"/>
</dbReference>
<evidence type="ECO:0000259" key="7">
    <source>
        <dbReference type="PROSITE" id="PS51767"/>
    </source>
</evidence>
<keyword evidence="4 6" id="KW-0378">Hydrolase</keyword>
<evidence type="ECO:0000256" key="6">
    <source>
        <dbReference type="RuleBase" id="RU000454"/>
    </source>
</evidence>
<keyword evidence="2 6" id="KW-0645">Protease</keyword>
<feature type="active site" evidence="5">
    <location>
        <position position="61"/>
    </location>
</feature>